<dbReference type="EMBL" id="CP134184">
    <property type="protein sequence ID" value="WPA96473.1"/>
    <property type="molecule type" value="Genomic_DNA"/>
</dbReference>
<dbReference type="Proteomes" id="UP001302367">
    <property type="component" value="Chromosome 1"/>
</dbReference>
<name>A0ABZ0NAC7_CERBT</name>
<sequence>MGGILARPQRTTPRTESIESQRRRNEAAEILQSYEQLSWYAYQRCETLTQTRIHFRCIVAGITPEQEEANVHWREDFPPRPVEPLRQSTSSCRGKERVSSGSGADPKEMPLDAGPSTSIISKEKTVATSSSSRTSGSAAGKSAVEGDEQ</sequence>
<evidence type="ECO:0000256" key="1">
    <source>
        <dbReference type="SAM" id="MobiDB-lite"/>
    </source>
</evidence>
<proteinExistence type="predicted"/>
<accession>A0ABZ0NAC7</accession>
<organism evidence="2 3">
    <name type="scientific">Cercospora beticola</name>
    <name type="common">Sugarbeet leaf spot fungus</name>
    <dbReference type="NCBI Taxonomy" id="122368"/>
    <lineage>
        <taxon>Eukaryota</taxon>
        <taxon>Fungi</taxon>
        <taxon>Dikarya</taxon>
        <taxon>Ascomycota</taxon>
        <taxon>Pezizomycotina</taxon>
        <taxon>Dothideomycetes</taxon>
        <taxon>Dothideomycetidae</taxon>
        <taxon>Mycosphaerellales</taxon>
        <taxon>Mycosphaerellaceae</taxon>
        <taxon>Cercospora</taxon>
    </lineage>
</organism>
<keyword evidence="3" id="KW-1185">Reference proteome</keyword>
<evidence type="ECO:0000313" key="2">
    <source>
        <dbReference type="EMBL" id="WPA96473.1"/>
    </source>
</evidence>
<gene>
    <name evidence="2" type="ORF">RHO25_001080</name>
</gene>
<feature type="region of interest" description="Disordered" evidence="1">
    <location>
        <begin position="1"/>
        <end position="23"/>
    </location>
</feature>
<feature type="region of interest" description="Disordered" evidence="1">
    <location>
        <begin position="67"/>
        <end position="149"/>
    </location>
</feature>
<protein>
    <submittedName>
        <fullName evidence="2">Uncharacterized protein</fullName>
    </submittedName>
</protein>
<dbReference type="GeneID" id="35424859"/>
<evidence type="ECO:0000313" key="3">
    <source>
        <dbReference type="Proteomes" id="UP001302367"/>
    </source>
</evidence>
<feature type="compositionally biased region" description="Low complexity" evidence="1">
    <location>
        <begin position="127"/>
        <end position="143"/>
    </location>
</feature>
<feature type="compositionally biased region" description="Basic and acidic residues" evidence="1">
    <location>
        <begin position="69"/>
        <end position="78"/>
    </location>
</feature>
<dbReference type="RefSeq" id="XP_023458411.2">
    <property type="nucleotide sequence ID" value="XM_023593689.2"/>
</dbReference>
<reference evidence="2 3" key="1">
    <citation type="submission" date="2023-09" db="EMBL/GenBank/DDBJ databases">
        <title>Complete-Gapless Cercospora beticola genome.</title>
        <authorList>
            <person name="Wyatt N.A."/>
            <person name="Spanner R.E."/>
            <person name="Bolton M.D."/>
        </authorList>
    </citation>
    <scope>NUCLEOTIDE SEQUENCE [LARGE SCALE GENOMIC DNA]</scope>
    <source>
        <strain evidence="2">Cb09-40</strain>
    </source>
</reference>